<dbReference type="PROSITE" id="PS00678">
    <property type="entry name" value="WD_REPEATS_1"/>
    <property type="match status" value="1"/>
</dbReference>
<dbReference type="GO" id="GO:0032040">
    <property type="term" value="C:small-subunit processome"/>
    <property type="evidence" value="ECO:0007669"/>
    <property type="project" value="TreeGrafter"/>
</dbReference>
<feature type="domain" description="Small-subunit processome Utp12" evidence="8">
    <location>
        <begin position="781"/>
        <end position="885"/>
    </location>
</feature>
<dbReference type="PROSITE" id="PS50294">
    <property type="entry name" value="WD_REPEATS_REGION"/>
    <property type="match status" value="3"/>
</dbReference>
<dbReference type="AlphaFoldDB" id="V5HJZ9"/>
<keyword evidence="5" id="KW-0539">Nucleus</keyword>
<dbReference type="GO" id="GO:0034388">
    <property type="term" value="C:Pwp2p-containing subcomplex of 90S preribosome"/>
    <property type="evidence" value="ECO:0007669"/>
    <property type="project" value="TreeGrafter"/>
</dbReference>
<name>V5HJZ9_IXORI</name>
<sequence>MKFAFKFSNLIGTVYRKGNLLFTPDGNTVVTPVGNRLSFFDLRNNKSETLPIESRYNFTAVDIAPSGYLFIAINETGEALLCSLVSRTVLHRHHFRKPVACVKFSPNGKYFAVTKDNAVFVYRTPGHTKREYVPFALERVITTAYDETTCIEWSSDSRLLAVGSKDMSVKVLALHRMTNFAMVTLGSHSDVIVNCFFEKDSADLYTLSRNGQLCVWEADCDLADFVSAQGKKASKEDKLGDEDNSAQGGVTAERDVTAEDNVLPVEIDDEPKLNESKVLFRRTAKHFMKDALKMDGGAVSLVAACYHRGNRLLATGFSTGAFLLHEMPDYNLIHSLSVSEHEIDAAAFNSAGDWLALASSRRGQLVVWEWQSESFALKQQGHANNMACVAYSPDGAYIATGGDDGRVKLWNASDGFCFVTFSEHAAGISGVAFVQSGRAVLSASLDGTVRAFDLQRYRNFKTLAAPRAVQFASLAVDPSGEVVCAGSQDTFEVFVWSLQTGRLLDVLAGHQSCVSGLSFGPGAESVLVSSSWDKTCRIWNLFAEKGGGREALPLAADGLAVQFRPDGQEFAVATLDGAIVFFEPRSSTQVGSIEGRQDLASGRRDTDLITAKRLTRSQAFTTLCYTADGECILAAGRSKFVCIYHVREQLLLKKFEISCNHSLDGIDDFISRRKMTEFGNMALVEEREAAQEAALSLPGVKKGDLSSRSFKPEVRVSGVCFSPTGRSWAAVTTEGVLVYSLDQSLVFDPFELEQNVTPATIRAAAKEKDYARAITTAFRLNEDALTTEVVESVPPESVELVARSLPQVYVEKLLAFLGGRLESTTHVQFYVEWIDSLLRQHGEALKERSGKAMATLRTLLKNVTLRHAELAKVCDHNKYLLRYVETLRELKERKGGKGEPDDADKEADDAMSSDVDSEDMLVS</sequence>
<feature type="repeat" description="WD" evidence="6">
    <location>
        <begin position="379"/>
        <end position="420"/>
    </location>
</feature>
<dbReference type="PANTHER" id="PTHR19858:SF0">
    <property type="entry name" value="PERIODIC TRYPTOPHAN PROTEIN 2 HOMOLOG"/>
    <property type="match status" value="1"/>
</dbReference>
<protein>
    <submittedName>
        <fullName evidence="9">Putative wd40-repeat-containing subunit of the 18s rrna processing complex</fullName>
    </submittedName>
</protein>
<dbReference type="CDD" id="cd00200">
    <property type="entry name" value="WD40"/>
    <property type="match status" value="1"/>
</dbReference>
<dbReference type="InterPro" id="IPR011047">
    <property type="entry name" value="Quinoprotein_ADH-like_sf"/>
</dbReference>
<accession>V5HJZ9</accession>
<dbReference type="FunFam" id="2.130.10.10:FF:000216">
    <property type="entry name" value="Periodic tryptophan protein 2 homolog"/>
    <property type="match status" value="1"/>
</dbReference>
<proteinExistence type="evidence at transcript level"/>
<dbReference type="InterPro" id="IPR007148">
    <property type="entry name" value="SSU_processome_Utp12"/>
</dbReference>
<dbReference type="InterPro" id="IPR019775">
    <property type="entry name" value="WD40_repeat_CS"/>
</dbReference>
<feature type="repeat" description="WD" evidence="6">
    <location>
        <begin position="507"/>
        <end position="541"/>
    </location>
</feature>
<evidence type="ECO:0000259" key="8">
    <source>
        <dbReference type="Pfam" id="PF04003"/>
    </source>
</evidence>
<dbReference type="Gene3D" id="2.130.10.10">
    <property type="entry name" value="YVTN repeat-like/Quinoprotein amine dehydrogenase"/>
    <property type="match status" value="3"/>
</dbReference>
<dbReference type="GO" id="GO:0000028">
    <property type="term" value="P:ribosomal small subunit assembly"/>
    <property type="evidence" value="ECO:0007669"/>
    <property type="project" value="TreeGrafter"/>
</dbReference>
<evidence type="ECO:0000313" key="9">
    <source>
        <dbReference type="EMBL" id="JAB84015.1"/>
    </source>
</evidence>
<dbReference type="EMBL" id="GANP01000453">
    <property type="protein sequence ID" value="JAB84015.1"/>
    <property type="molecule type" value="mRNA"/>
</dbReference>
<dbReference type="InterPro" id="IPR001680">
    <property type="entry name" value="WD40_rpt"/>
</dbReference>
<dbReference type="SUPFAM" id="SSF82171">
    <property type="entry name" value="DPP6 N-terminal domain-like"/>
    <property type="match status" value="1"/>
</dbReference>
<dbReference type="PANTHER" id="PTHR19858">
    <property type="entry name" value="WD40 REPEAT PROTEIN"/>
    <property type="match status" value="1"/>
</dbReference>
<dbReference type="Pfam" id="PF04003">
    <property type="entry name" value="Utp12"/>
    <property type="match status" value="1"/>
</dbReference>
<comment type="similarity">
    <text evidence="2">Belongs to the WD repeat PWP2 family.</text>
</comment>
<dbReference type="GO" id="GO:0000462">
    <property type="term" value="P:maturation of SSU-rRNA from tricistronic rRNA transcript (SSU-rRNA, 5.8S rRNA, LSU-rRNA)"/>
    <property type="evidence" value="ECO:0007669"/>
    <property type="project" value="TreeGrafter"/>
</dbReference>
<dbReference type="PROSITE" id="PS50082">
    <property type="entry name" value="WD_REPEATS_2"/>
    <property type="match status" value="3"/>
</dbReference>
<feature type="compositionally biased region" description="Acidic residues" evidence="7">
    <location>
        <begin position="901"/>
        <end position="923"/>
    </location>
</feature>
<evidence type="ECO:0000256" key="7">
    <source>
        <dbReference type="SAM" id="MobiDB-lite"/>
    </source>
</evidence>
<dbReference type="Pfam" id="PF00400">
    <property type="entry name" value="WD40"/>
    <property type="match status" value="5"/>
</dbReference>
<evidence type="ECO:0000256" key="2">
    <source>
        <dbReference type="ARBA" id="ARBA00010226"/>
    </source>
</evidence>
<feature type="region of interest" description="Disordered" evidence="7">
    <location>
        <begin position="234"/>
        <end position="253"/>
    </location>
</feature>
<dbReference type="InterPro" id="IPR027145">
    <property type="entry name" value="PWP2"/>
</dbReference>
<comment type="subcellular location">
    <subcellularLocation>
        <location evidence="1">Nucleus</location>
        <location evidence="1">Nucleolus</location>
    </subcellularLocation>
</comment>
<reference evidence="9" key="1">
    <citation type="journal article" date="2015" name="Sci. Rep.">
        <title>Tissue- and time-dependent transcription in Ixodes ricinus salivary glands and midguts when blood feeding on the vertebrate host.</title>
        <authorList>
            <person name="Kotsyfakis M."/>
            <person name="Schwarz A."/>
            <person name="Erhart J."/>
            <person name="Ribeiro J.M."/>
        </authorList>
    </citation>
    <scope>NUCLEOTIDE SEQUENCE</scope>
    <source>
        <tissue evidence="9">Salivary gland and midgut</tissue>
    </source>
</reference>
<keyword evidence="3 6" id="KW-0853">WD repeat</keyword>
<feature type="region of interest" description="Disordered" evidence="7">
    <location>
        <begin position="891"/>
        <end position="923"/>
    </location>
</feature>
<dbReference type="InterPro" id="IPR015943">
    <property type="entry name" value="WD40/YVTN_repeat-like_dom_sf"/>
</dbReference>
<feature type="repeat" description="WD" evidence="6">
    <location>
        <begin position="421"/>
        <end position="462"/>
    </location>
</feature>
<evidence type="ECO:0000256" key="6">
    <source>
        <dbReference type="PROSITE-ProRule" id="PRU00221"/>
    </source>
</evidence>
<evidence type="ECO:0000256" key="4">
    <source>
        <dbReference type="ARBA" id="ARBA00022737"/>
    </source>
</evidence>
<evidence type="ECO:0000256" key="1">
    <source>
        <dbReference type="ARBA" id="ARBA00004604"/>
    </source>
</evidence>
<evidence type="ECO:0000256" key="3">
    <source>
        <dbReference type="ARBA" id="ARBA00022574"/>
    </source>
</evidence>
<dbReference type="SUPFAM" id="SSF50998">
    <property type="entry name" value="Quinoprotein alcohol dehydrogenase-like"/>
    <property type="match status" value="1"/>
</dbReference>
<dbReference type="SMART" id="SM00320">
    <property type="entry name" value="WD40"/>
    <property type="match status" value="11"/>
</dbReference>
<keyword evidence="4" id="KW-0677">Repeat</keyword>
<evidence type="ECO:0000256" key="5">
    <source>
        <dbReference type="ARBA" id="ARBA00023242"/>
    </source>
</evidence>
<organism evidence="9">
    <name type="scientific">Ixodes ricinus</name>
    <name type="common">Common tick</name>
    <name type="synonym">Acarus ricinus</name>
    <dbReference type="NCBI Taxonomy" id="34613"/>
    <lineage>
        <taxon>Eukaryota</taxon>
        <taxon>Metazoa</taxon>
        <taxon>Ecdysozoa</taxon>
        <taxon>Arthropoda</taxon>
        <taxon>Chelicerata</taxon>
        <taxon>Arachnida</taxon>
        <taxon>Acari</taxon>
        <taxon>Parasitiformes</taxon>
        <taxon>Ixodida</taxon>
        <taxon>Ixodoidea</taxon>
        <taxon>Ixodidae</taxon>
        <taxon>Ixodinae</taxon>
        <taxon>Ixodes</taxon>
    </lineage>
</organism>
<feature type="compositionally biased region" description="Basic and acidic residues" evidence="7">
    <location>
        <begin position="891"/>
        <end position="900"/>
    </location>
</feature>